<dbReference type="STRING" id="6689.A0A3R7MJV8"/>
<dbReference type="GO" id="GO:0051959">
    <property type="term" value="F:dynein light intermediate chain binding"/>
    <property type="evidence" value="ECO:0007669"/>
    <property type="project" value="InterPro"/>
</dbReference>
<comment type="caution">
    <text evidence="2">The sequence shown here is derived from an EMBL/GenBank/DDBJ whole genome shotgun (WGS) entry which is preliminary data.</text>
</comment>
<gene>
    <name evidence="2" type="ORF">C7M84_018477</name>
</gene>
<evidence type="ECO:0000313" key="3">
    <source>
        <dbReference type="Proteomes" id="UP000283509"/>
    </source>
</evidence>
<feature type="compositionally biased region" description="Low complexity" evidence="1">
    <location>
        <begin position="138"/>
        <end position="150"/>
    </location>
</feature>
<feature type="region of interest" description="Disordered" evidence="1">
    <location>
        <begin position="117"/>
        <end position="150"/>
    </location>
</feature>
<accession>A0A3R7MJV8</accession>
<feature type="compositionally biased region" description="Gly residues" evidence="1">
    <location>
        <begin position="119"/>
        <end position="137"/>
    </location>
</feature>
<reference evidence="2 3" key="1">
    <citation type="submission" date="2018-04" db="EMBL/GenBank/DDBJ databases">
        <authorList>
            <person name="Zhang X."/>
            <person name="Yuan J."/>
            <person name="Li F."/>
            <person name="Xiang J."/>
        </authorList>
    </citation>
    <scope>NUCLEOTIDE SEQUENCE [LARGE SCALE GENOMIC DNA]</scope>
    <source>
        <tissue evidence="2">Muscle</tissue>
    </source>
</reference>
<keyword evidence="3" id="KW-1185">Reference proteome</keyword>
<reference evidence="2 3" key="2">
    <citation type="submission" date="2019-01" db="EMBL/GenBank/DDBJ databases">
        <title>The decoding of complex shrimp genome reveals the adaptation for benthos swimmer, frequently molting mechanism and breeding impact on genome.</title>
        <authorList>
            <person name="Sun Y."/>
            <person name="Gao Y."/>
            <person name="Yu Y."/>
        </authorList>
    </citation>
    <scope>NUCLEOTIDE SEQUENCE [LARGE SCALE GENOMIC DNA]</scope>
    <source>
        <tissue evidence="2">Muscle</tissue>
    </source>
</reference>
<dbReference type="PANTHER" id="PTHR22878:SF70">
    <property type="entry name" value="DYNEIN HEAVY CHAIN 2, AXONEMAL"/>
    <property type="match status" value="1"/>
</dbReference>
<proteinExistence type="predicted"/>
<dbReference type="InterPro" id="IPR026983">
    <property type="entry name" value="DHC"/>
</dbReference>
<name>A0A3R7MJV8_PENVA</name>
<evidence type="ECO:0000256" key="1">
    <source>
        <dbReference type="SAM" id="MobiDB-lite"/>
    </source>
</evidence>
<dbReference type="Proteomes" id="UP000283509">
    <property type="component" value="Unassembled WGS sequence"/>
</dbReference>
<sequence length="394" mass="43658">MVEVMKVMGEDRSLELDGFMTSVADQMDATHETLSRWFTQIQTVFYKGFQRGQMPGFSQPGRLASFCNAAVTIMTHNLQSLCLLSVFSVTSSLCGAEPLLHDPASIALWAREPTSGGSRISGGLGDSSGCGGDGSSTGEGTTTDEGLGESVAEPEKPMVLKLHLLLTGKQVIFKPSFSEVKTSLLSLYDKMIELSLSVPRLETKLFAEWEGRQGNITPVVEEFVVDGLRKQVLKEISDSNVAPTHHSTHYQKYHALISGEAEEEVQEFMSGDHPFEAYVQKLTEFSLLRADILNSSQQVVELGPYEVHCEALVAALVSRVTNLRREMLLHLHRQYCATAETLCAELKEITERALSTPGDTLELMAHKSYMENVMENQLNTLETRVWRLHTQLQV</sequence>
<dbReference type="AlphaFoldDB" id="A0A3R7MJV8"/>
<dbReference type="GO" id="GO:0045505">
    <property type="term" value="F:dynein intermediate chain binding"/>
    <property type="evidence" value="ECO:0007669"/>
    <property type="project" value="InterPro"/>
</dbReference>
<dbReference type="GO" id="GO:0030286">
    <property type="term" value="C:dynein complex"/>
    <property type="evidence" value="ECO:0007669"/>
    <property type="project" value="InterPro"/>
</dbReference>
<dbReference type="PANTHER" id="PTHR22878">
    <property type="entry name" value="DYNEIN HEAVY CHAIN 6, AXONEMAL-LIKE-RELATED"/>
    <property type="match status" value="1"/>
</dbReference>
<organism evidence="2 3">
    <name type="scientific">Penaeus vannamei</name>
    <name type="common">Whiteleg shrimp</name>
    <name type="synonym">Litopenaeus vannamei</name>
    <dbReference type="NCBI Taxonomy" id="6689"/>
    <lineage>
        <taxon>Eukaryota</taxon>
        <taxon>Metazoa</taxon>
        <taxon>Ecdysozoa</taxon>
        <taxon>Arthropoda</taxon>
        <taxon>Crustacea</taxon>
        <taxon>Multicrustacea</taxon>
        <taxon>Malacostraca</taxon>
        <taxon>Eumalacostraca</taxon>
        <taxon>Eucarida</taxon>
        <taxon>Decapoda</taxon>
        <taxon>Dendrobranchiata</taxon>
        <taxon>Penaeoidea</taxon>
        <taxon>Penaeidae</taxon>
        <taxon>Penaeus</taxon>
    </lineage>
</organism>
<dbReference type="GO" id="GO:0007018">
    <property type="term" value="P:microtubule-based movement"/>
    <property type="evidence" value="ECO:0007669"/>
    <property type="project" value="InterPro"/>
</dbReference>
<protein>
    <submittedName>
        <fullName evidence="2">Putative dynein heavy chain 7, axonemal</fullName>
    </submittedName>
</protein>
<dbReference type="EMBL" id="QCYY01003406">
    <property type="protein sequence ID" value="ROT63630.1"/>
    <property type="molecule type" value="Genomic_DNA"/>
</dbReference>
<evidence type="ECO:0000313" key="2">
    <source>
        <dbReference type="EMBL" id="ROT63630.1"/>
    </source>
</evidence>